<name>A0ACD3YPJ7_FUSSC</name>
<protein>
    <submittedName>
        <fullName evidence="1">Uncharacterized protein</fullName>
    </submittedName>
</protein>
<dbReference type="Proteomes" id="UP000830768">
    <property type="component" value="Chromosome 2"/>
</dbReference>
<sequence>MGMARPVHLVPISPKVAEVMIRCHPLAAAPTAAPAQNVSAQLQRRAPQLHVTSPPAAAKAKRRPSHSHPGPSRNTESRVEILSRRLWSHLRDLVAMAIPFIGRLRPHEYFALVGSFILVGLEAFIRVLTLALPPFLVSFFYRASRRLFNKFSPPAKKRAENRRKSISTAVRDAADFVELCRIWGYEAEEHIAQTKDGYLLGLHRLAWRKGEEGQKVNSGPTSLRKKVIYMHHGLLMNSEVWVALTDGHRCLPFELVERGYDVWLGNNRGNKYSKKSIHHSPTSLSFWDFSIDEFAFHDIPDSIAYILDTTQQESLSYIGFSQGTAQAFATLAIHPKLNQQVNVFIALAPAMAPAGLSNGIVDALVTASPSVLFLLFGRRSILSSATMWETLLYPPIFSKLIDMGLSFLFNWQTKNISASQKLAAYPHLYSFTSTKSVVHWFQIIRNKCFQMYDDDVHQPMSVITTSKYSKVAKYPTRNIKTPIVLVYGGSDSLVDIKVMLKELPPQTVATEIPHYEHLDFLWARDVDIQVFQHVFDALDSFTDAEHSKEEYDKYYISRQESLLGSGYAFGYSYRGSESESSTLTPSVESQSNGVPLAPHRAREHSTGIPSPVNTTRARVSLAAGTIVDGRPVTPDVPGGGQLSGRGSPDEGHESPTTARIKASAKRRGSNGSNISLDSMRSGRGISVGASKAAGGVVTKSGVSGTPADDSRSTTPDKKKKSK</sequence>
<dbReference type="EMBL" id="CP090031">
    <property type="protein sequence ID" value="UPK90884.1"/>
    <property type="molecule type" value="Genomic_DNA"/>
</dbReference>
<proteinExistence type="predicted"/>
<gene>
    <name evidence="1" type="ORF">LCI18_001819</name>
</gene>
<evidence type="ECO:0000313" key="1">
    <source>
        <dbReference type="EMBL" id="UPK90884.1"/>
    </source>
</evidence>
<organism evidence="1 2">
    <name type="scientific">Fusarium solani subsp. cucurbitae</name>
    <name type="common">Neocosmosporum cucurbitae</name>
    <dbReference type="NCBI Taxonomy" id="2747967"/>
    <lineage>
        <taxon>Eukaryota</taxon>
        <taxon>Fungi</taxon>
        <taxon>Dikarya</taxon>
        <taxon>Ascomycota</taxon>
        <taxon>Pezizomycotina</taxon>
        <taxon>Sordariomycetes</taxon>
        <taxon>Hypocreomycetidae</taxon>
        <taxon>Hypocreales</taxon>
        <taxon>Nectriaceae</taxon>
        <taxon>Fusarium</taxon>
        <taxon>Fusarium solani species complex</taxon>
    </lineage>
</organism>
<evidence type="ECO:0000313" key="2">
    <source>
        <dbReference type="Proteomes" id="UP000830768"/>
    </source>
</evidence>
<accession>A0ACD3YPJ7</accession>
<reference evidence="1" key="1">
    <citation type="submission" date="2021-11" db="EMBL/GenBank/DDBJ databases">
        <title>Fusarium solani-melongenae Genome sequencing and assembly.</title>
        <authorList>
            <person name="Xie S."/>
            <person name="Huang L."/>
            <person name="Zhang X."/>
        </authorList>
    </citation>
    <scope>NUCLEOTIDE SEQUENCE</scope>
    <source>
        <strain evidence="1">CRI 24-3</strain>
    </source>
</reference>
<keyword evidence="2" id="KW-1185">Reference proteome</keyword>